<dbReference type="AlphaFoldDB" id="A0A553R5M1"/>
<dbReference type="SUPFAM" id="SSF82708">
    <property type="entry name" value="R3H domain"/>
    <property type="match status" value="1"/>
</dbReference>
<dbReference type="InterPro" id="IPR036867">
    <property type="entry name" value="R3H_dom_sf"/>
</dbReference>
<dbReference type="PANTHER" id="PTHR32019">
    <property type="entry name" value="R3H DOMAIN-CONTAINING PROTEIN 4"/>
    <property type="match status" value="1"/>
</dbReference>
<dbReference type="OrthoDB" id="75169at2759"/>
<evidence type="ECO:0000259" key="1">
    <source>
        <dbReference type="Pfam" id="PF13902"/>
    </source>
</evidence>
<comment type="caution">
    <text evidence="2">The sequence shown here is derived from an EMBL/GenBank/DDBJ whole genome shotgun (WGS) entry which is preliminary data.</text>
</comment>
<dbReference type="PANTHER" id="PTHR32019:SF2">
    <property type="entry name" value="R3H DOMAIN-CONTAINING PROTEIN 4"/>
    <property type="match status" value="1"/>
</dbReference>
<organism evidence="2 3">
    <name type="scientific">Danionella cerebrum</name>
    <dbReference type="NCBI Taxonomy" id="2873325"/>
    <lineage>
        <taxon>Eukaryota</taxon>
        <taxon>Metazoa</taxon>
        <taxon>Chordata</taxon>
        <taxon>Craniata</taxon>
        <taxon>Vertebrata</taxon>
        <taxon>Euteleostomi</taxon>
        <taxon>Actinopterygii</taxon>
        <taxon>Neopterygii</taxon>
        <taxon>Teleostei</taxon>
        <taxon>Ostariophysi</taxon>
        <taxon>Cypriniformes</taxon>
        <taxon>Danionidae</taxon>
        <taxon>Danioninae</taxon>
        <taxon>Danionella</taxon>
    </lineage>
</organism>
<dbReference type="Pfam" id="PF13902">
    <property type="entry name" value="R3H-assoc"/>
    <property type="match status" value="1"/>
</dbReference>
<reference evidence="2 3" key="1">
    <citation type="journal article" date="2019" name="Sci. Data">
        <title>Hybrid genome assembly and annotation of Danionella translucida.</title>
        <authorList>
            <person name="Kadobianskyi M."/>
            <person name="Schulze L."/>
            <person name="Schuelke M."/>
            <person name="Judkewitz B."/>
        </authorList>
    </citation>
    <scope>NUCLEOTIDE SEQUENCE [LARGE SCALE GENOMIC DNA]</scope>
    <source>
        <strain evidence="2 3">Bolton</strain>
    </source>
</reference>
<evidence type="ECO:0000313" key="2">
    <source>
        <dbReference type="EMBL" id="TRY97486.1"/>
    </source>
</evidence>
<evidence type="ECO:0000313" key="3">
    <source>
        <dbReference type="Proteomes" id="UP000316079"/>
    </source>
</evidence>
<name>A0A553R5M1_9TELE</name>
<dbReference type="STRING" id="623744.A0A553R5M1"/>
<feature type="non-terminal residue" evidence="2">
    <location>
        <position position="1"/>
    </location>
</feature>
<dbReference type="Proteomes" id="UP000316079">
    <property type="component" value="Unassembled WGS sequence"/>
</dbReference>
<gene>
    <name evidence="2" type="ORF">DNTS_008217</name>
</gene>
<keyword evidence="3" id="KW-1185">Reference proteome</keyword>
<dbReference type="EMBL" id="SRMA01025225">
    <property type="protein sequence ID" value="TRY97486.1"/>
    <property type="molecule type" value="Genomic_DNA"/>
</dbReference>
<dbReference type="InterPro" id="IPR039629">
    <property type="entry name" value="R3HDM4"/>
</dbReference>
<proteinExistence type="predicted"/>
<sequence>NSIFFSLIERRCSSLPNSPAKRVSPAKKKQFFISQAIRNSDLTPRAKGRKSQRRQENTRFLDNLLERDDCSKEDSDVHETASPSIFTEACTNENYVEYWSDFMNRSGEEQERLLALLEEEAQKTHFNKTHKDQREEKGVLEGLESGLLGFFVAHPNSVYITKLCSSYERLLLHAICQYMDLTSASE</sequence>
<accession>A0A553R5M1</accession>
<feature type="domain" description="R3H-associated N-terminal" evidence="1">
    <location>
        <begin position="28"/>
        <end position="134"/>
    </location>
</feature>
<dbReference type="InterPro" id="IPR025952">
    <property type="entry name" value="R3H-assoc_dom"/>
</dbReference>
<protein>
    <recommendedName>
        <fullName evidence="1">R3H-associated N-terminal domain-containing protein</fullName>
    </recommendedName>
</protein>
<dbReference type="GO" id="GO:0003676">
    <property type="term" value="F:nucleic acid binding"/>
    <property type="evidence" value="ECO:0007669"/>
    <property type="project" value="InterPro"/>
</dbReference>